<comment type="caution">
    <text evidence="1">The sequence shown here is derived from an EMBL/GenBank/DDBJ whole genome shotgun (WGS) entry which is preliminary data.</text>
</comment>
<proteinExistence type="predicted"/>
<accession>A0A5R9PG91</accession>
<keyword evidence="2" id="KW-1185">Reference proteome</keyword>
<dbReference type="RefSeq" id="WP_138346372.1">
    <property type="nucleotide sequence ID" value="NZ_SROY01000001.1"/>
</dbReference>
<gene>
    <name evidence="1" type="ORF">E5S66_00160</name>
</gene>
<evidence type="ECO:0000313" key="1">
    <source>
        <dbReference type="EMBL" id="TLX22485.1"/>
    </source>
</evidence>
<dbReference type="InterPro" id="IPR027417">
    <property type="entry name" value="P-loop_NTPase"/>
</dbReference>
<organism evidence="1 2">
    <name type="scientific">Thermomonas fusca</name>
    <dbReference type="NCBI Taxonomy" id="215690"/>
    <lineage>
        <taxon>Bacteria</taxon>
        <taxon>Pseudomonadati</taxon>
        <taxon>Pseudomonadota</taxon>
        <taxon>Gammaproteobacteria</taxon>
        <taxon>Lysobacterales</taxon>
        <taxon>Lysobacteraceae</taxon>
        <taxon>Thermomonas</taxon>
    </lineage>
</organism>
<dbReference type="SUPFAM" id="SSF52540">
    <property type="entry name" value="P-loop containing nucleoside triphosphate hydrolases"/>
    <property type="match status" value="1"/>
</dbReference>
<dbReference type="Proteomes" id="UP000308508">
    <property type="component" value="Unassembled WGS sequence"/>
</dbReference>
<dbReference type="AlphaFoldDB" id="A0A5R9PG91"/>
<name>A0A5R9PG91_9GAMM</name>
<dbReference type="Pfam" id="PF05621">
    <property type="entry name" value="TniB"/>
    <property type="match status" value="1"/>
</dbReference>
<protein>
    <submittedName>
        <fullName evidence="1">AAA family ATPase</fullName>
    </submittedName>
</protein>
<evidence type="ECO:0000313" key="2">
    <source>
        <dbReference type="Proteomes" id="UP000308508"/>
    </source>
</evidence>
<dbReference type="Gene3D" id="3.40.50.300">
    <property type="entry name" value="P-loop containing nucleotide triphosphate hydrolases"/>
    <property type="match status" value="1"/>
</dbReference>
<dbReference type="InterPro" id="IPR008868">
    <property type="entry name" value="TniB"/>
</dbReference>
<reference evidence="1 2" key="1">
    <citation type="submission" date="2019-04" db="EMBL/GenBank/DDBJ databases">
        <authorList>
            <person name="Grouzdev D.S."/>
            <person name="Nazina T.N."/>
        </authorList>
    </citation>
    <scope>NUCLEOTIDE SEQUENCE [LARGE SCALE GENOMIC DNA]</scope>
    <source>
        <strain evidence="1 2">SHC 3-19</strain>
    </source>
</reference>
<sequence length="296" mass="33943">MDHLDEAMRRIAVGTTAERMAFMRKPKWFGYDRADLILGRLEELLLHPPTHRMPGLQILGDSNSGKTAIGLEFVDRHPWDPNLAGDAIRVPVIRIEMPPNPDESRLYDEILMALKQPFKAKDAVSEKSRQVRANLSVVGCRMLMLDEFQHVLGPRNDRRRVVIDVIKHLSNTLQIPIVTMGTLDAQVAVSKDEQLTNRLYPLWMPTWTMDREYRQLLASFEVTLPLREKSHLQERQTAALILELSEGLLGEIRDLLCMAVDHALHAGREHIDLELIRSLPWIAPSKRRSRRVPVGR</sequence>
<dbReference type="EMBL" id="SROY01000001">
    <property type="protein sequence ID" value="TLX22485.1"/>
    <property type="molecule type" value="Genomic_DNA"/>
</dbReference>